<reference evidence="9 10" key="1">
    <citation type="submission" date="2017-06" db="EMBL/GenBank/DDBJ databases">
        <authorList>
            <person name="Kim H.J."/>
            <person name="Triplett B.A."/>
        </authorList>
    </citation>
    <scope>NUCLEOTIDE SEQUENCE [LARGE SCALE GENOMIC DNA]</scope>
    <source>
        <strain evidence="9 10">DSM 25597</strain>
    </source>
</reference>
<dbReference type="InterPro" id="IPR050297">
    <property type="entry name" value="LipidA_mod_glycosyltrf_83"/>
</dbReference>
<sequence>MKLFIHNIQKHILERPILFLVGIGLLVRVLIAICYSNQVSIFNDSQSYVPLAEQLGALNLDGYNGLRTPGYPFLLMLTGINFSIVAIIQAILGILSSVLLFKISYKLRNHTFLAFVNGLSLSFFLHILFYERAILTESLTLCTLIVCVWYIVHIDFFNPKQKSTITHWQSLILGILMAIVFLVRPMFIVITPLVVFCFIIIYYRQLKFTLLITRMLLLAIPAVVSYQGWSALNFQNTGYKSVTAFSGMNLAQSCVSFVDKASDTHADLRDLYVHKRDSVIAGNGDVSMTVWRVYETLKAKENITVSELSQRFDPMNKELITNNPSDYLKQVGISWVDFWKESILWNHNKFKLKTPKQVLTGTWLYIQTPMLYIMNVVFLMISGLMIITRIRKKGFYFDFYFFCVVLIIGSSLGQALVIYGNNDRFSVPFLPFIILVISHYLYKKEIFKKIIPINHKN</sequence>
<feature type="transmembrane region" description="Helical" evidence="8">
    <location>
        <begin position="215"/>
        <end position="232"/>
    </location>
</feature>
<evidence type="ECO:0008006" key="11">
    <source>
        <dbReference type="Google" id="ProtNLM"/>
    </source>
</evidence>
<feature type="transmembrane region" description="Helical" evidence="8">
    <location>
        <begin position="135"/>
        <end position="152"/>
    </location>
</feature>
<comment type="subcellular location">
    <subcellularLocation>
        <location evidence="1">Cell membrane</location>
        <topology evidence="1">Multi-pass membrane protein</topology>
    </subcellularLocation>
</comment>
<evidence type="ECO:0000256" key="7">
    <source>
        <dbReference type="ARBA" id="ARBA00023136"/>
    </source>
</evidence>
<dbReference type="PANTHER" id="PTHR33908:SF11">
    <property type="entry name" value="MEMBRANE PROTEIN"/>
    <property type="match status" value="1"/>
</dbReference>
<keyword evidence="10" id="KW-1185">Reference proteome</keyword>
<dbReference type="GO" id="GO:0005886">
    <property type="term" value="C:plasma membrane"/>
    <property type="evidence" value="ECO:0007669"/>
    <property type="project" value="UniProtKB-SubCell"/>
</dbReference>
<feature type="transmembrane region" description="Helical" evidence="8">
    <location>
        <begin position="399"/>
        <end position="419"/>
    </location>
</feature>
<feature type="transmembrane region" description="Helical" evidence="8">
    <location>
        <begin position="369"/>
        <end position="387"/>
    </location>
</feature>
<keyword evidence="5 8" id="KW-0812">Transmembrane</keyword>
<organism evidence="9 10">
    <name type="scientific">Dokdonia pacifica</name>
    <dbReference type="NCBI Taxonomy" id="1627892"/>
    <lineage>
        <taxon>Bacteria</taxon>
        <taxon>Pseudomonadati</taxon>
        <taxon>Bacteroidota</taxon>
        <taxon>Flavobacteriia</taxon>
        <taxon>Flavobacteriales</taxon>
        <taxon>Flavobacteriaceae</taxon>
        <taxon>Dokdonia</taxon>
    </lineage>
</organism>
<feature type="transmembrane region" description="Helical" evidence="8">
    <location>
        <begin position="73"/>
        <end position="100"/>
    </location>
</feature>
<proteinExistence type="predicted"/>
<keyword evidence="3" id="KW-0328">Glycosyltransferase</keyword>
<feature type="transmembrane region" description="Helical" evidence="8">
    <location>
        <begin position="187"/>
        <end position="203"/>
    </location>
</feature>
<dbReference type="Proteomes" id="UP000198379">
    <property type="component" value="Unassembled WGS sequence"/>
</dbReference>
<feature type="transmembrane region" description="Helical" evidence="8">
    <location>
        <begin position="164"/>
        <end position="181"/>
    </location>
</feature>
<evidence type="ECO:0000256" key="2">
    <source>
        <dbReference type="ARBA" id="ARBA00022475"/>
    </source>
</evidence>
<dbReference type="EMBL" id="FZNY01000003">
    <property type="protein sequence ID" value="SNR82241.1"/>
    <property type="molecule type" value="Genomic_DNA"/>
</dbReference>
<evidence type="ECO:0000256" key="1">
    <source>
        <dbReference type="ARBA" id="ARBA00004651"/>
    </source>
</evidence>
<dbReference type="GO" id="GO:0016763">
    <property type="term" value="F:pentosyltransferase activity"/>
    <property type="evidence" value="ECO:0007669"/>
    <property type="project" value="TreeGrafter"/>
</dbReference>
<evidence type="ECO:0000256" key="6">
    <source>
        <dbReference type="ARBA" id="ARBA00022989"/>
    </source>
</evidence>
<dbReference type="AlphaFoldDB" id="A0A238ZGU4"/>
<dbReference type="OrthoDB" id="996005at2"/>
<evidence type="ECO:0000256" key="3">
    <source>
        <dbReference type="ARBA" id="ARBA00022676"/>
    </source>
</evidence>
<evidence type="ECO:0000256" key="8">
    <source>
        <dbReference type="SAM" id="Phobius"/>
    </source>
</evidence>
<evidence type="ECO:0000256" key="5">
    <source>
        <dbReference type="ARBA" id="ARBA00022692"/>
    </source>
</evidence>
<feature type="transmembrane region" description="Helical" evidence="8">
    <location>
        <begin position="112"/>
        <end position="129"/>
    </location>
</feature>
<feature type="transmembrane region" description="Helical" evidence="8">
    <location>
        <begin position="12"/>
        <end position="33"/>
    </location>
</feature>
<keyword evidence="4" id="KW-0808">Transferase</keyword>
<gene>
    <name evidence="9" type="ORF">SAMN06265376_103199</name>
</gene>
<feature type="transmembrane region" description="Helical" evidence="8">
    <location>
        <begin position="425"/>
        <end position="442"/>
    </location>
</feature>
<accession>A0A238ZGU4</accession>
<name>A0A238ZGU4_9FLAO</name>
<protein>
    <recommendedName>
        <fullName evidence="11">Dolichyl-phosphate-mannose-protein mannosyltransferase</fullName>
    </recommendedName>
</protein>
<keyword evidence="6 8" id="KW-1133">Transmembrane helix</keyword>
<evidence type="ECO:0000313" key="9">
    <source>
        <dbReference type="EMBL" id="SNR82241.1"/>
    </source>
</evidence>
<evidence type="ECO:0000256" key="4">
    <source>
        <dbReference type="ARBA" id="ARBA00022679"/>
    </source>
</evidence>
<dbReference type="PANTHER" id="PTHR33908">
    <property type="entry name" value="MANNOSYLTRANSFERASE YKCB-RELATED"/>
    <property type="match status" value="1"/>
</dbReference>
<evidence type="ECO:0000313" key="10">
    <source>
        <dbReference type="Proteomes" id="UP000198379"/>
    </source>
</evidence>
<keyword evidence="2" id="KW-1003">Cell membrane</keyword>
<dbReference type="GO" id="GO:0009103">
    <property type="term" value="P:lipopolysaccharide biosynthetic process"/>
    <property type="evidence" value="ECO:0007669"/>
    <property type="project" value="UniProtKB-ARBA"/>
</dbReference>
<keyword evidence="7 8" id="KW-0472">Membrane</keyword>